<keyword evidence="1" id="KW-0732">Signal</keyword>
<reference evidence="3" key="1">
    <citation type="submission" date="2023-07" db="EMBL/GenBank/DDBJ databases">
        <title>Two novel species in the genus Flavivirga.</title>
        <authorList>
            <person name="Kwon K."/>
        </authorList>
    </citation>
    <scope>NUCLEOTIDE SEQUENCE</scope>
    <source>
        <strain evidence="3">KCTC 52353</strain>
    </source>
</reference>
<dbReference type="SUPFAM" id="SSF82153">
    <property type="entry name" value="FAS1 domain"/>
    <property type="match status" value="3"/>
</dbReference>
<evidence type="ECO:0000313" key="4">
    <source>
        <dbReference type="Proteomes" id="UP001176883"/>
    </source>
</evidence>
<dbReference type="Gene3D" id="2.30.180.10">
    <property type="entry name" value="FAS1 domain"/>
    <property type="match status" value="3"/>
</dbReference>
<feature type="chain" id="PRO_5046823883" evidence="1">
    <location>
        <begin position="26"/>
        <end position="471"/>
    </location>
</feature>
<organism evidence="3 4">
    <name type="scientific">Flavivirga aquimarina</name>
    <dbReference type="NCBI Taxonomy" id="2027862"/>
    <lineage>
        <taxon>Bacteria</taxon>
        <taxon>Pseudomonadati</taxon>
        <taxon>Bacteroidota</taxon>
        <taxon>Flavobacteriia</taxon>
        <taxon>Flavobacteriales</taxon>
        <taxon>Flavobacteriaceae</taxon>
        <taxon>Flavivirga</taxon>
    </lineage>
</organism>
<sequence>MKNLIPLKKVSLLILVMVGTLSCNNDDDNIVSFLPETIAELAEATPDLSSLVAALDRADLVTTLNGTGQFTVFAPTNTAFNTFLAANNFATLNDVPVALLKEVLLNHVIDGEFPSTALSTTYVNTMATQSETGLNLSMFIDISNGVTLNGVSSVDLDRADIDATNGIIHVVDAVIGLPTVVTHALANSSFSNLVAALGAADGDLVTVLGTAGPFTVLAPDDNAFVDFLDGTPLNQVPTDALANILLNHVIGDAVSATNLIDGVAGYTNTLATDSNMNNLSLYYNTSDGVTFNGISSVAVADVVASNGIIHAVDAVIGIPTVVTFATADPNFSTLVSALTTLTPETPFDVILSRTETGNSDSLDPPFTVFAPTNDAFAAITVPEESVLTQVLLHHVVGGLNVQSDGLTPNGDTVAPSLQGDNLTITLPGTGDNIADITDGSGATDIGIVAVDVQAGNGVIHVINKVAIPNIP</sequence>
<feature type="domain" description="FAS1" evidence="2">
    <location>
        <begin position="318"/>
        <end position="466"/>
    </location>
</feature>
<dbReference type="PANTHER" id="PTHR10900">
    <property type="entry name" value="PERIOSTIN-RELATED"/>
    <property type="match status" value="1"/>
</dbReference>
<protein>
    <submittedName>
        <fullName evidence="3">Fasciclin domain-containing protein</fullName>
    </submittedName>
</protein>
<comment type="caution">
    <text evidence="3">The sequence shown here is derived from an EMBL/GenBank/DDBJ whole genome shotgun (WGS) entry which is preliminary data.</text>
</comment>
<evidence type="ECO:0000259" key="2">
    <source>
        <dbReference type="PROSITE" id="PS50213"/>
    </source>
</evidence>
<feature type="domain" description="FAS1" evidence="2">
    <location>
        <begin position="177"/>
        <end position="316"/>
    </location>
</feature>
<dbReference type="SMART" id="SM00554">
    <property type="entry name" value="FAS1"/>
    <property type="match status" value="3"/>
</dbReference>
<dbReference type="RefSeq" id="WP_303276504.1">
    <property type="nucleotide sequence ID" value="NZ_JAUOEK010000055.1"/>
</dbReference>
<dbReference type="PANTHER" id="PTHR10900:SF77">
    <property type="entry name" value="FI19380P1"/>
    <property type="match status" value="1"/>
</dbReference>
<gene>
    <name evidence="3" type="ORF">Q4Q35_03300</name>
</gene>
<dbReference type="Proteomes" id="UP001176883">
    <property type="component" value="Unassembled WGS sequence"/>
</dbReference>
<dbReference type="InterPro" id="IPR050904">
    <property type="entry name" value="Adhesion/Biosynth-related"/>
</dbReference>
<proteinExistence type="predicted"/>
<feature type="domain" description="FAS1" evidence="2">
    <location>
        <begin position="35"/>
        <end position="175"/>
    </location>
</feature>
<evidence type="ECO:0000256" key="1">
    <source>
        <dbReference type="SAM" id="SignalP"/>
    </source>
</evidence>
<dbReference type="EMBL" id="JAUOEK010000055">
    <property type="protein sequence ID" value="MDO5968822.1"/>
    <property type="molecule type" value="Genomic_DNA"/>
</dbReference>
<name>A0ABT8W6S7_9FLAO</name>
<dbReference type="PROSITE" id="PS51257">
    <property type="entry name" value="PROKAR_LIPOPROTEIN"/>
    <property type="match status" value="1"/>
</dbReference>
<dbReference type="Pfam" id="PF02469">
    <property type="entry name" value="Fasciclin"/>
    <property type="match status" value="3"/>
</dbReference>
<evidence type="ECO:0000313" key="3">
    <source>
        <dbReference type="EMBL" id="MDO5968822.1"/>
    </source>
</evidence>
<keyword evidence="4" id="KW-1185">Reference proteome</keyword>
<feature type="signal peptide" evidence="1">
    <location>
        <begin position="1"/>
        <end position="25"/>
    </location>
</feature>
<accession>A0ABT8W6S7</accession>
<dbReference type="InterPro" id="IPR036378">
    <property type="entry name" value="FAS1_dom_sf"/>
</dbReference>
<dbReference type="InterPro" id="IPR000782">
    <property type="entry name" value="FAS1_domain"/>
</dbReference>
<dbReference type="PROSITE" id="PS50213">
    <property type="entry name" value="FAS1"/>
    <property type="match status" value="3"/>
</dbReference>